<sequence>MSNAPGTVTAPAGLDFALQQDSSLRVTWRGRELFRYVYRPRESQVESPRPYLHPIRTIGGRLVTIYRPHDHVWHKGLSLALSNAGPDNFWGGPTYLRALGGYAQLPNNGSQRHERFEVLNAGDSSLRCVQRLRWLAQDGREVFTERRGLSVTVLPHRSAWRLDFATDLRNTGGEAVEIGSPQTEGREGAAYSGLFWRGPRSFSGGVVRVPDATGADDLNNARAPWLAFVGRHDGDGSASTVLFVDDGANPTHPTSWFVRSEAYAVVCPAVFSQQVYTLSSGDELQLRYGVVIADGDLDTAACAELAAS</sequence>
<dbReference type="InterPro" id="IPR029475">
    <property type="entry name" value="DUF6807"/>
</dbReference>
<reference evidence="2" key="1">
    <citation type="journal article" date="2019" name="Int. J. Syst. Evol. Microbiol.">
        <title>The Global Catalogue of Microorganisms (GCM) 10K type strain sequencing project: providing services to taxonomists for standard genome sequencing and annotation.</title>
        <authorList>
            <consortium name="The Broad Institute Genomics Platform"/>
            <consortium name="The Broad Institute Genome Sequencing Center for Infectious Disease"/>
            <person name="Wu L."/>
            <person name="Ma J."/>
        </authorList>
    </citation>
    <scope>NUCLEOTIDE SEQUENCE [LARGE SCALE GENOMIC DNA]</scope>
    <source>
        <strain evidence="2">JCM 17441</strain>
    </source>
</reference>
<dbReference type="EMBL" id="BAABAT010000007">
    <property type="protein sequence ID" value="GAA4249343.1"/>
    <property type="molecule type" value="Genomic_DNA"/>
</dbReference>
<organism evidence="1 2">
    <name type="scientific">Dactylosporangium darangshiense</name>
    <dbReference type="NCBI Taxonomy" id="579108"/>
    <lineage>
        <taxon>Bacteria</taxon>
        <taxon>Bacillati</taxon>
        <taxon>Actinomycetota</taxon>
        <taxon>Actinomycetes</taxon>
        <taxon>Micromonosporales</taxon>
        <taxon>Micromonosporaceae</taxon>
        <taxon>Dactylosporangium</taxon>
    </lineage>
</organism>
<proteinExistence type="predicted"/>
<comment type="caution">
    <text evidence="1">The sequence shown here is derived from an EMBL/GenBank/DDBJ whole genome shotgun (WGS) entry which is preliminary data.</text>
</comment>
<keyword evidence="2" id="KW-1185">Reference proteome</keyword>
<gene>
    <name evidence="1" type="ORF">GCM10022255_033100</name>
</gene>
<dbReference type="Pfam" id="PF14100">
    <property type="entry name" value="DUF6807"/>
    <property type="match status" value="1"/>
</dbReference>
<protein>
    <submittedName>
        <fullName evidence="1">PmoA family protein</fullName>
    </submittedName>
</protein>
<evidence type="ECO:0000313" key="2">
    <source>
        <dbReference type="Proteomes" id="UP001500620"/>
    </source>
</evidence>
<dbReference type="Proteomes" id="UP001500620">
    <property type="component" value="Unassembled WGS sequence"/>
</dbReference>
<name>A0ABP8D7S1_9ACTN</name>
<evidence type="ECO:0000313" key="1">
    <source>
        <dbReference type="EMBL" id="GAA4249343.1"/>
    </source>
</evidence>
<accession>A0ABP8D7S1</accession>
<dbReference type="RefSeq" id="WP_345127714.1">
    <property type="nucleotide sequence ID" value="NZ_BAABAT010000007.1"/>
</dbReference>